<dbReference type="EMBL" id="CM047941">
    <property type="protein sequence ID" value="KAI9903276.1"/>
    <property type="molecule type" value="Genomic_DNA"/>
</dbReference>
<comment type="caution">
    <text evidence="1">The sequence shown here is derived from an EMBL/GenBank/DDBJ whole genome shotgun (WGS) entry which is preliminary data.</text>
</comment>
<reference evidence="1" key="1">
    <citation type="submission" date="2022-10" db="EMBL/GenBank/DDBJ databases">
        <title>Complete Genome of Trichothecium roseum strain YXFP-22015, a Plant Pathogen Isolated from Citrus.</title>
        <authorList>
            <person name="Wang Y."/>
            <person name="Zhu L."/>
        </authorList>
    </citation>
    <scope>NUCLEOTIDE SEQUENCE</scope>
    <source>
        <strain evidence="1">YXFP-22015</strain>
    </source>
</reference>
<name>A0ACC0VBJ8_9HYPO</name>
<organism evidence="1 2">
    <name type="scientific">Trichothecium roseum</name>
    <dbReference type="NCBI Taxonomy" id="47278"/>
    <lineage>
        <taxon>Eukaryota</taxon>
        <taxon>Fungi</taxon>
        <taxon>Dikarya</taxon>
        <taxon>Ascomycota</taxon>
        <taxon>Pezizomycotina</taxon>
        <taxon>Sordariomycetes</taxon>
        <taxon>Hypocreomycetidae</taxon>
        <taxon>Hypocreales</taxon>
        <taxon>Hypocreales incertae sedis</taxon>
        <taxon>Trichothecium</taxon>
    </lineage>
</organism>
<protein>
    <submittedName>
        <fullName evidence="1">Uncharacterized protein</fullName>
    </submittedName>
</protein>
<dbReference type="Proteomes" id="UP001163324">
    <property type="component" value="Chromosome 2"/>
</dbReference>
<evidence type="ECO:0000313" key="2">
    <source>
        <dbReference type="Proteomes" id="UP001163324"/>
    </source>
</evidence>
<gene>
    <name evidence="1" type="ORF">N3K66_002628</name>
</gene>
<accession>A0ACC0VBJ8</accession>
<keyword evidence="2" id="KW-1185">Reference proteome</keyword>
<proteinExistence type="predicted"/>
<sequence length="243" mass="25818">MSKPSPPSPPQQQPQLPSPTTAATTTTTLPVLESIDASIFVPIQPNNLIPPSSPSNNNEDSHSTTNTARLHAILAGLGSHHAAVRSNITSLVRQECARIVLDTRAREAASIPSGNGGVATPPQQQQPPPPTRRAAPEDLDAMIANMRSGGDTFPPGPDQADRAATATTTATTSSKESRLIESVVPWPPDGTPREDCARNIMVTLDRGLVELASFDNHVAKTRLFYETALQREAARDAEQESAN</sequence>
<evidence type="ECO:0000313" key="1">
    <source>
        <dbReference type="EMBL" id="KAI9903276.1"/>
    </source>
</evidence>